<proteinExistence type="predicted"/>
<reference evidence="1 2" key="1">
    <citation type="submission" date="2023-12" db="EMBL/GenBank/DDBJ databases">
        <title>Gut-associated functions are favored during microbiome assembly across C. elegans life.</title>
        <authorList>
            <person name="Zimmermann J."/>
        </authorList>
    </citation>
    <scope>NUCLEOTIDE SEQUENCE [LARGE SCALE GENOMIC DNA]</scope>
    <source>
        <strain evidence="1 2">MYb71</strain>
    </source>
</reference>
<organism evidence="1 2">
    <name type="scientific">Ochrobactrum vermis</name>
    <dbReference type="NCBI Taxonomy" id="1827297"/>
    <lineage>
        <taxon>Bacteria</taxon>
        <taxon>Pseudomonadati</taxon>
        <taxon>Pseudomonadota</taxon>
        <taxon>Alphaproteobacteria</taxon>
        <taxon>Hyphomicrobiales</taxon>
        <taxon>Brucellaceae</taxon>
        <taxon>Brucella/Ochrobactrum group</taxon>
        <taxon>Ochrobactrum</taxon>
    </lineage>
</organism>
<keyword evidence="2" id="KW-1185">Reference proteome</keyword>
<gene>
    <name evidence="1" type="ORF">WH297_06380</name>
</gene>
<comment type="caution">
    <text evidence="1">The sequence shown here is derived from an EMBL/GenBank/DDBJ whole genome shotgun (WGS) entry which is preliminary data.</text>
</comment>
<dbReference type="EMBL" id="JBBGZH010000001">
    <property type="protein sequence ID" value="MEJ5019365.1"/>
    <property type="molecule type" value="Genomic_DNA"/>
</dbReference>
<evidence type="ECO:0000313" key="2">
    <source>
        <dbReference type="Proteomes" id="UP001375812"/>
    </source>
</evidence>
<sequence length="98" mass="11161">MDTPTQWKQRNIMSFPVFGTLRVIFDAKGASHHKAQPDWISLTRRQRRLQHGLMLLQMSSMATVISKEMAHPTGFEPVTSAFGGRRASLKVLFSNDKF</sequence>
<evidence type="ECO:0000313" key="1">
    <source>
        <dbReference type="EMBL" id="MEJ5019365.1"/>
    </source>
</evidence>
<dbReference type="Proteomes" id="UP001375812">
    <property type="component" value="Unassembled WGS sequence"/>
</dbReference>
<accession>A0ABU8PAT6</accession>
<dbReference type="RefSeq" id="WP_146114432.1">
    <property type="nucleotide sequence ID" value="NZ_JBBGZH010000001.1"/>
</dbReference>
<name>A0ABU8PAT6_9HYPH</name>
<protein>
    <submittedName>
        <fullName evidence="1">Uncharacterized protein</fullName>
    </submittedName>
</protein>